<dbReference type="GO" id="GO:0000723">
    <property type="term" value="P:telomere maintenance"/>
    <property type="evidence" value="ECO:0007669"/>
    <property type="project" value="InterPro"/>
</dbReference>
<keyword evidence="1" id="KW-0378">Hydrolase</keyword>
<dbReference type="InterPro" id="IPR051055">
    <property type="entry name" value="PIF1_helicase"/>
</dbReference>
<dbReference type="GO" id="GO:0006281">
    <property type="term" value="P:DNA repair"/>
    <property type="evidence" value="ECO:0007669"/>
    <property type="project" value="UniProtKB-KW"/>
</dbReference>
<dbReference type="EC" id="5.6.2.3" evidence="1"/>
<dbReference type="GO" id="GO:0005524">
    <property type="term" value="F:ATP binding"/>
    <property type="evidence" value="ECO:0007669"/>
    <property type="project" value="UniProtKB-KW"/>
</dbReference>
<evidence type="ECO:0000256" key="1">
    <source>
        <dbReference type="RuleBase" id="RU363044"/>
    </source>
</evidence>
<comment type="similarity">
    <text evidence="1">Belongs to the helicase family.</text>
</comment>
<keyword evidence="1" id="KW-0234">DNA repair</keyword>
<dbReference type="GO" id="GO:0006310">
    <property type="term" value="P:DNA recombination"/>
    <property type="evidence" value="ECO:0007669"/>
    <property type="project" value="UniProtKB-KW"/>
</dbReference>
<dbReference type="Gene3D" id="3.40.50.300">
    <property type="entry name" value="P-loop containing nucleotide triphosphate hydrolases"/>
    <property type="match status" value="1"/>
</dbReference>
<evidence type="ECO:0000259" key="2">
    <source>
        <dbReference type="SMART" id="SM00382"/>
    </source>
</evidence>
<keyword evidence="1" id="KW-0547">Nucleotide-binding</keyword>
<proteinExistence type="inferred from homology"/>
<name>A0A5C3NLA9_9AGAM</name>
<evidence type="ECO:0000313" key="4">
    <source>
        <dbReference type="Proteomes" id="UP000305948"/>
    </source>
</evidence>
<gene>
    <name evidence="3" type="ORF">OE88DRAFT_159450</name>
</gene>
<organism evidence="3 4">
    <name type="scientific">Heliocybe sulcata</name>
    <dbReference type="NCBI Taxonomy" id="5364"/>
    <lineage>
        <taxon>Eukaryota</taxon>
        <taxon>Fungi</taxon>
        <taxon>Dikarya</taxon>
        <taxon>Basidiomycota</taxon>
        <taxon>Agaricomycotina</taxon>
        <taxon>Agaricomycetes</taxon>
        <taxon>Gloeophyllales</taxon>
        <taxon>Gloeophyllaceae</taxon>
        <taxon>Heliocybe</taxon>
    </lineage>
</organism>
<dbReference type="Pfam" id="PF05970">
    <property type="entry name" value="PIF1"/>
    <property type="match status" value="2"/>
</dbReference>
<keyword evidence="1" id="KW-0067">ATP-binding</keyword>
<dbReference type="PANTHER" id="PTHR47642:SF7">
    <property type="entry name" value="ATP-DEPENDENT DNA HELICASE PIF1"/>
    <property type="match status" value="1"/>
</dbReference>
<keyword evidence="1" id="KW-0227">DNA damage</keyword>
<dbReference type="SMART" id="SM00382">
    <property type="entry name" value="AAA"/>
    <property type="match status" value="1"/>
</dbReference>
<dbReference type="OrthoDB" id="432234at2759"/>
<comment type="cofactor">
    <cofactor evidence="1">
        <name>Mg(2+)</name>
        <dbReference type="ChEBI" id="CHEBI:18420"/>
    </cofactor>
</comment>
<accession>A0A5C3NLA9</accession>
<dbReference type="InterPro" id="IPR003593">
    <property type="entry name" value="AAA+_ATPase"/>
</dbReference>
<feature type="domain" description="AAA+ ATPase" evidence="2">
    <location>
        <begin position="4"/>
        <end position="191"/>
    </location>
</feature>
<dbReference type="AlphaFoldDB" id="A0A5C3NLA9"/>
<evidence type="ECO:0000313" key="3">
    <source>
        <dbReference type="EMBL" id="TFK57657.1"/>
    </source>
</evidence>
<dbReference type="GO" id="GO:0043139">
    <property type="term" value="F:5'-3' DNA helicase activity"/>
    <property type="evidence" value="ECO:0007669"/>
    <property type="project" value="UniProtKB-EC"/>
</dbReference>
<dbReference type="Proteomes" id="UP000305948">
    <property type="component" value="Unassembled WGS sequence"/>
</dbReference>
<dbReference type="STRING" id="5364.A0A5C3NLA9"/>
<sequence length="203" mass="22547">MVQEGQSVFFTGSAGTGKSVLLREIIRSCKRQGMRIGKQLAVTAATGIASVNIGGKTLHSWAGIGLGREEPEVLLKNRSSPLTYRSQDGKPKPYPSYPAWRWKKVQTLIVDEISMIDGKLLDKLEHIARIVRQNDLSFGGIQVGHQLPVLPDILILNEYSLYSPAISVNYLPFHNAERIMTRSRLFLHSSPWPGSNAYLGLSY</sequence>
<comment type="catalytic activity">
    <reaction evidence="1">
        <text>ATP + H2O = ADP + phosphate + H(+)</text>
        <dbReference type="Rhea" id="RHEA:13065"/>
        <dbReference type="ChEBI" id="CHEBI:15377"/>
        <dbReference type="ChEBI" id="CHEBI:15378"/>
        <dbReference type="ChEBI" id="CHEBI:30616"/>
        <dbReference type="ChEBI" id="CHEBI:43474"/>
        <dbReference type="ChEBI" id="CHEBI:456216"/>
        <dbReference type="EC" id="5.6.2.3"/>
    </reaction>
</comment>
<dbReference type="InterPro" id="IPR027417">
    <property type="entry name" value="P-loop_NTPase"/>
</dbReference>
<keyword evidence="1" id="KW-0233">DNA recombination</keyword>
<keyword evidence="1" id="KW-0347">Helicase</keyword>
<reference evidence="3 4" key="1">
    <citation type="journal article" date="2019" name="Nat. Ecol. Evol.">
        <title>Megaphylogeny resolves global patterns of mushroom evolution.</title>
        <authorList>
            <person name="Varga T."/>
            <person name="Krizsan K."/>
            <person name="Foldi C."/>
            <person name="Dima B."/>
            <person name="Sanchez-Garcia M."/>
            <person name="Sanchez-Ramirez S."/>
            <person name="Szollosi G.J."/>
            <person name="Szarkandi J.G."/>
            <person name="Papp V."/>
            <person name="Albert L."/>
            <person name="Andreopoulos W."/>
            <person name="Angelini C."/>
            <person name="Antonin V."/>
            <person name="Barry K.W."/>
            <person name="Bougher N.L."/>
            <person name="Buchanan P."/>
            <person name="Buyck B."/>
            <person name="Bense V."/>
            <person name="Catcheside P."/>
            <person name="Chovatia M."/>
            <person name="Cooper J."/>
            <person name="Damon W."/>
            <person name="Desjardin D."/>
            <person name="Finy P."/>
            <person name="Geml J."/>
            <person name="Haridas S."/>
            <person name="Hughes K."/>
            <person name="Justo A."/>
            <person name="Karasinski D."/>
            <person name="Kautmanova I."/>
            <person name="Kiss B."/>
            <person name="Kocsube S."/>
            <person name="Kotiranta H."/>
            <person name="LaButti K.M."/>
            <person name="Lechner B.E."/>
            <person name="Liimatainen K."/>
            <person name="Lipzen A."/>
            <person name="Lukacs Z."/>
            <person name="Mihaltcheva S."/>
            <person name="Morgado L.N."/>
            <person name="Niskanen T."/>
            <person name="Noordeloos M.E."/>
            <person name="Ohm R.A."/>
            <person name="Ortiz-Santana B."/>
            <person name="Ovrebo C."/>
            <person name="Racz N."/>
            <person name="Riley R."/>
            <person name="Savchenko A."/>
            <person name="Shiryaev A."/>
            <person name="Soop K."/>
            <person name="Spirin V."/>
            <person name="Szebenyi C."/>
            <person name="Tomsovsky M."/>
            <person name="Tulloss R.E."/>
            <person name="Uehling J."/>
            <person name="Grigoriev I.V."/>
            <person name="Vagvolgyi C."/>
            <person name="Papp T."/>
            <person name="Martin F.M."/>
            <person name="Miettinen O."/>
            <person name="Hibbett D.S."/>
            <person name="Nagy L.G."/>
        </authorList>
    </citation>
    <scope>NUCLEOTIDE SEQUENCE [LARGE SCALE GENOMIC DNA]</scope>
    <source>
        <strain evidence="3 4">OMC1185</strain>
    </source>
</reference>
<keyword evidence="4" id="KW-1185">Reference proteome</keyword>
<dbReference type="EMBL" id="ML213503">
    <property type="protein sequence ID" value="TFK57657.1"/>
    <property type="molecule type" value="Genomic_DNA"/>
</dbReference>
<dbReference type="InterPro" id="IPR010285">
    <property type="entry name" value="DNA_helicase_pif1-like_DEAD"/>
</dbReference>
<protein>
    <recommendedName>
        <fullName evidence="1">ATP-dependent DNA helicase</fullName>
        <ecNumber evidence="1">5.6.2.3</ecNumber>
    </recommendedName>
</protein>
<dbReference type="SUPFAM" id="SSF52540">
    <property type="entry name" value="P-loop containing nucleoside triphosphate hydrolases"/>
    <property type="match status" value="1"/>
</dbReference>
<dbReference type="GO" id="GO:0016887">
    <property type="term" value="F:ATP hydrolysis activity"/>
    <property type="evidence" value="ECO:0007669"/>
    <property type="project" value="RHEA"/>
</dbReference>
<dbReference type="PANTHER" id="PTHR47642">
    <property type="entry name" value="ATP-DEPENDENT DNA HELICASE"/>
    <property type="match status" value="1"/>
</dbReference>